<feature type="chain" id="PRO_5045889827" evidence="3">
    <location>
        <begin position="27"/>
        <end position="925"/>
    </location>
</feature>
<feature type="compositionally biased region" description="Low complexity" evidence="1">
    <location>
        <begin position="760"/>
        <end position="777"/>
    </location>
</feature>
<protein>
    <submittedName>
        <fullName evidence="4">DUF6049 family protein</fullName>
    </submittedName>
</protein>
<organism evidence="4 5">
    <name type="scientific">Actinomadura fibrosa</name>
    <dbReference type="NCBI Taxonomy" id="111802"/>
    <lineage>
        <taxon>Bacteria</taxon>
        <taxon>Bacillati</taxon>
        <taxon>Actinomycetota</taxon>
        <taxon>Actinomycetes</taxon>
        <taxon>Streptosporangiales</taxon>
        <taxon>Thermomonosporaceae</taxon>
        <taxon>Actinomadura</taxon>
    </lineage>
</organism>
<comment type="caution">
    <text evidence="4">The sequence shown here is derived from an EMBL/GenBank/DDBJ whole genome shotgun (WGS) entry which is preliminary data.</text>
</comment>
<dbReference type="EMBL" id="JBHTGP010000003">
    <property type="protein sequence ID" value="MFD0683964.1"/>
    <property type="molecule type" value="Genomic_DNA"/>
</dbReference>
<gene>
    <name evidence="4" type="ORF">ACFQZM_05610</name>
</gene>
<accession>A0ABW2XBZ4</accession>
<sequence length="925" mass="92848">MRTVERAVALAALLPCLVAAAGPATAAPARPDAAAPSGTAGLDALADAALPDAAPSAAQTDAALQGSGQARAQVALGLTGVTPTVHEKITIAGVSQNRSGHQLAGLTLRLRYNTKPVTSRSQLDQFAAGQPSGLHGAGAPKPLAQAAAPGAKQTWKIDTTVRALGLQPPVGTPGVYPVGVEVLNSAQQVVGGVVTFLTLVPKQATFKPVQIGWVYPLIDRQHRAGDRTFLDDQLSKDMAAGGRLSELVSAAEKTRTPITWGIDPALLDDVQRMAADDYTVKAPGARTGSKKPKSTAAAAWLASLKRASQSDPYFTVPYADPDVVPLVRYKMSKAVTIANDARNTNLVSQFLQRPATDHIAYPPDGLAGPGTLDLLAKLELKSGGSFLLNSRQFQEPAQGSPANALTAVNTPTQGTKKALVYDDKLSQIVSGGSVSGAGALLTQQRFLAETAVIAGETPSFQRTVVVAPDRHWNPAPGLATTLLKYTRGASWLRTAELGKIGAARPQARTFNGYSEDYEASELGYAYLRQVQVIAGRAASFEAVLVEPVKISYERALLRVQSAAWRPGGLRAKRARVALADELDAQMGDVRIITVNSRRINMAGRSGKFPVTVANRLRDQSIRVRLTARSENSAKLQLGRLDTDQEIIELGPGQNAQRWIPAQAAGNGNFGVHLQLEIADSSGRPFGKGTDITVRTTGYGRLALLITGGGLAVLFVGVGVRAIRARRRRKAEAAGDGSTGMGPAATGGAGNGFPGPGYAGPGAPDAASAGAGEPWAGAGAPGPGTAGFGPAVPGTAGPAGPAGPAASGTAAAGPGTAGSVGTAGAETAGSGAAGSAGPAAGLPAGVSGAGPAAGSAAGSAAGAGVSGPGLPGAAGPAPAGPGLPGAGLPGPGPAAGSTGAPEPPGPSASDGQAPGRSGKHRGGNSD</sequence>
<keyword evidence="5" id="KW-1185">Reference proteome</keyword>
<feature type="compositionally biased region" description="Gly residues" evidence="1">
    <location>
        <begin position="736"/>
        <end position="759"/>
    </location>
</feature>
<evidence type="ECO:0000313" key="4">
    <source>
        <dbReference type="EMBL" id="MFD0683964.1"/>
    </source>
</evidence>
<feature type="compositionally biased region" description="Low complexity" evidence="1">
    <location>
        <begin position="787"/>
        <end position="862"/>
    </location>
</feature>
<evidence type="ECO:0000256" key="2">
    <source>
        <dbReference type="SAM" id="Phobius"/>
    </source>
</evidence>
<feature type="signal peptide" evidence="3">
    <location>
        <begin position="1"/>
        <end position="26"/>
    </location>
</feature>
<dbReference type="Pfam" id="PF19516">
    <property type="entry name" value="DUF6049"/>
    <property type="match status" value="1"/>
</dbReference>
<feature type="region of interest" description="Disordered" evidence="1">
    <location>
        <begin position="728"/>
        <end position="925"/>
    </location>
</feature>
<feature type="transmembrane region" description="Helical" evidence="2">
    <location>
        <begin position="701"/>
        <end position="719"/>
    </location>
</feature>
<name>A0ABW2XBZ4_9ACTN</name>
<keyword evidence="2" id="KW-0472">Membrane</keyword>
<keyword evidence="3" id="KW-0732">Signal</keyword>
<keyword evidence="2" id="KW-1133">Transmembrane helix</keyword>
<evidence type="ECO:0000313" key="5">
    <source>
        <dbReference type="Proteomes" id="UP001597063"/>
    </source>
</evidence>
<proteinExistence type="predicted"/>
<feature type="compositionally biased region" description="Basic residues" evidence="1">
    <location>
        <begin position="916"/>
        <end position="925"/>
    </location>
</feature>
<keyword evidence="2" id="KW-0812">Transmembrane</keyword>
<dbReference type="Proteomes" id="UP001597063">
    <property type="component" value="Unassembled WGS sequence"/>
</dbReference>
<evidence type="ECO:0000256" key="3">
    <source>
        <dbReference type="SAM" id="SignalP"/>
    </source>
</evidence>
<dbReference type="InterPro" id="IPR046112">
    <property type="entry name" value="DUF6049"/>
</dbReference>
<reference evidence="5" key="1">
    <citation type="journal article" date="2019" name="Int. J. Syst. Evol. Microbiol.">
        <title>The Global Catalogue of Microorganisms (GCM) 10K type strain sequencing project: providing services to taxonomists for standard genome sequencing and annotation.</title>
        <authorList>
            <consortium name="The Broad Institute Genomics Platform"/>
            <consortium name="The Broad Institute Genome Sequencing Center for Infectious Disease"/>
            <person name="Wu L."/>
            <person name="Ma J."/>
        </authorList>
    </citation>
    <scope>NUCLEOTIDE SEQUENCE [LARGE SCALE GENOMIC DNA]</scope>
    <source>
        <strain evidence="5">JCM 9371</strain>
    </source>
</reference>
<dbReference type="RefSeq" id="WP_378322258.1">
    <property type="nucleotide sequence ID" value="NZ_JBHTGP010000003.1"/>
</dbReference>
<evidence type="ECO:0000256" key="1">
    <source>
        <dbReference type="SAM" id="MobiDB-lite"/>
    </source>
</evidence>